<name>A0AAV7NRP0_PLEWA</name>
<proteinExistence type="predicted"/>
<accession>A0AAV7NRP0</accession>
<organism evidence="1 2">
    <name type="scientific">Pleurodeles waltl</name>
    <name type="common">Iberian ribbed newt</name>
    <dbReference type="NCBI Taxonomy" id="8319"/>
    <lineage>
        <taxon>Eukaryota</taxon>
        <taxon>Metazoa</taxon>
        <taxon>Chordata</taxon>
        <taxon>Craniata</taxon>
        <taxon>Vertebrata</taxon>
        <taxon>Euteleostomi</taxon>
        <taxon>Amphibia</taxon>
        <taxon>Batrachia</taxon>
        <taxon>Caudata</taxon>
        <taxon>Salamandroidea</taxon>
        <taxon>Salamandridae</taxon>
        <taxon>Pleurodelinae</taxon>
        <taxon>Pleurodeles</taxon>
    </lineage>
</organism>
<evidence type="ECO:0000313" key="2">
    <source>
        <dbReference type="Proteomes" id="UP001066276"/>
    </source>
</evidence>
<dbReference type="AlphaFoldDB" id="A0AAV7NRP0"/>
<evidence type="ECO:0000313" key="1">
    <source>
        <dbReference type="EMBL" id="KAJ1118770.1"/>
    </source>
</evidence>
<comment type="caution">
    <text evidence="1">The sequence shown here is derived from an EMBL/GenBank/DDBJ whole genome shotgun (WGS) entry which is preliminary data.</text>
</comment>
<protein>
    <submittedName>
        <fullName evidence="1">Uncharacterized protein</fullName>
    </submittedName>
</protein>
<dbReference type="EMBL" id="JANPWB010000012">
    <property type="protein sequence ID" value="KAJ1118770.1"/>
    <property type="molecule type" value="Genomic_DNA"/>
</dbReference>
<reference evidence="1" key="1">
    <citation type="journal article" date="2022" name="bioRxiv">
        <title>Sequencing and chromosome-scale assembly of the giantPleurodeles waltlgenome.</title>
        <authorList>
            <person name="Brown T."/>
            <person name="Elewa A."/>
            <person name="Iarovenko S."/>
            <person name="Subramanian E."/>
            <person name="Araus A.J."/>
            <person name="Petzold A."/>
            <person name="Susuki M."/>
            <person name="Suzuki K.-i.T."/>
            <person name="Hayashi T."/>
            <person name="Toyoda A."/>
            <person name="Oliveira C."/>
            <person name="Osipova E."/>
            <person name="Leigh N.D."/>
            <person name="Simon A."/>
            <person name="Yun M.H."/>
        </authorList>
    </citation>
    <scope>NUCLEOTIDE SEQUENCE</scope>
    <source>
        <strain evidence="1">20211129_DDA</strain>
        <tissue evidence="1">Liver</tissue>
    </source>
</reference>
<keyword evidence="2" id="KW-1185">Reference proteome</keyword>
<gene>
    <name evidence="1" type="ORF">NDU88_006957</name>
</gene>
<sequence>MSWPILRSAHIRALSDASLLDLATNSEVLNAPKKAREDVTLNNSSSYGVSQMAESAPTKPLSMSRSIGALWSCVFSSCLAHPFSAALNGKPAVGSPSPLNFEKWAMAAKWLDTHECDFPLSFAHSTKRCTPVAGVWASPTPLDSASDVNLSKHALYLARVAGATDSSPSAPIL</sequence>
<dbReference type="Proteomes" id="UP001066276">
    <property type="component" value="Chromosome 8"/>
</dbReference>